<evidence type="ECO:0000256" key="4">
    <source>
        <dbReference type="SAM" id="SignalP"/>
    </source>
</evidence>
<dbReference type="PANTHER" id="PTHR36710">
    <property type="entry name" value="PECTINESTERASE INHIBITOR-LIKE"/>
    <property type="match status" value="1"/>
</dbReference>
<evidence type="ECO:0000256" key="2">
    <source>
        <dbReference type="ARBA" id="ARBA00023157"/>
    </source>
</evidence>
<dbReference type="GO" id="GO:0004857">
    <property type="term" value="F:enzyme inhibitor activity"/>
    <property type="evidence" value="ECO:0007669"/>
    <property type="project" value="InterPro"/>
</dbReference>
<dbReference type="PANTHER" id="PTHR36710:SF18">
    <property type="entry name" value="PECTINESTERASE INHIBITOR 5-RELATED"/>
    <property type="match status" value="1"/>
</dbReference>
<evidence type="ECO:0000313" key="6">
    <source>
        <dbReference type="EnsemblPlants" id="Kaladp0036s0201.1.v1.1.CDS.1"/>
    </source>
</evidence>
<dbReference type="InterPro" id="IPR006501">
    <property type="entry name" value="Pectinesterase_inhib_dom"/>
</dbReference>
<reference evidence="6" key="1">
    <citation type="submission" date="2021-01" db="UniProtKB">
        <authorList>
            <consortium name="EnsemblPlants"/>
        </authorList>
    </citation>
    <scope>IDENTIFICATION</scope>
</reference>
<dbReference type="Pfam" id="PF04043">
    <property type="entry name" value="PMEI"/>
    <property type="match status" value="1"/>
</dbReference>
<dbReference type="EnsemblPlants" id="Kaladp0036s0201.1.v1.1">
    <property type="protein sequence ID" value="Kaladp0036s0201.1.v1.1.CDS.1"/>
    <property type="gene ID" value="Kaladp0036s0201.v1.1"/>
</dbReference>
<evidence type="ECO:0000259" key="5">
    <source>
        <dbReference type="Pfam" id="PF04043"/>
    </source>
</evidence>
<dbReference type="Gene3D" id="1.20.140.40">
    <property type="entry name" value="Invertase/pectin methylesterase inhibitor family protein"/>
    <property type="match status" value="1"/>
</dbReference>
<evidence type="ECO:0000256" key="3">
    <source>
        <dbReference type="ARBA" id="ARBA00038471"/>
    </source>
</evidence>
<dbReference type="InterPro" id="IPR035513">
    <property type="entry name" value="Invertase/methylesterase_inhib"/>
</dbReference>
<organism evidence="6 7">
    <name type="scientific">Kalanchoe fedtschenkoi</name>
    <name type="common">Lavender scallops</name>
    <name type="synonym">South American air plant</name>
    <dbReference type="NCBI Taxonomy" id="63787"/>
    <lineage>
        <taxon>Eukaryota</taxon>
        <taxon>Viridiplantae</taxon>
        <taxon>Streptophyta</taxon>
        <taxon>Embryophyta</taxon>
        <taxon>Tracheophyta</taxon>
        <taxon>Spermatophyta</taxon>
        <taxon>Magnoliopsida</taxon>
        <taxon>eudicotyledons</taxon>
        <taxon>Gunneridae</taxon>
        <taxon>Pentapetalae</taxon>
        <taxon>Saxifragales</taxon>
        <taxon>Crassulaceae</taxon>
        <taxon>Kalanchoe</taxon>
    </lineage>
</organism>
<dbReference type="InterPro" id="IPR052421">
    <property type="entry name" value="PCW_Enzyme_Inhibitor"/>
</dbReference>
<proteinExistence type="inferred from homology"/>
<dbReference type="SUPFAM" id="SSF101148">
    <property type="entry name" value="Plant invertase/pectin methylesterase inhibitor"/>
    <property type="match status" value="1"/>
</dbReference>
<accession>A0A7N0TGM3</accession>
<dbReference type="AlphaFoldDB" id="A0A7N0TGM3"/>
<feature type="chain" id="PRO_5029467208" description="Pectinesterase inhibitor domain-containing protein" evidence="4">
    <location>
        <begin position="23"/>
        <end position="186"/>
    </location>
</feature>
<dbReference type="Proteomes" id="UP000594263">
    <property type="component" value="Unplaced"/>
</dbReference>
<feature type="domain" description="Pectinesterase inhibitor" evidence="5">
    <location>
        <begin position="33"/>
        <end position="178"/>
    </location>
</feature>
<evidence type="ECO:0000313" key="7">
    <source>
        <dbReference type="Proteomes" id="UP000594263"/>
    </source>
</evidence>
<dbReference type="NCBIfam" id="TIGR01614">
    <property type="entry name" value="PME_inhib"/>
    <property type="match status" value="1"/>
</dbReference>
<feature type="signal peptide" evidence="4">
    <location>
        <begin position="1"/>
        <end position="22"/>
    </location>
</feature>
<keyword evidence="2" id="KW-1015">Disulfide bond</keyword>
<protein>
    <recommendedName>
        <fullName evidence="5">Pectinesterase inhibitor domain-containing protein</fullName>
    </recommendedName>
</protein>
<sequence length="186" mass="19915">MSPLLKLSSALTALLLLHVCTSAHFSLAISDQQIQQICACTNANITNGCIQFLTDADGFKSAPDVKKLAPLVIGILSDTVNETSNYTNYLKKGKSDKGDDKLGKLYIGCAELYDRASAEVHVALEAAKAGNVAVAKDQLEESREDVHDCLIGARELNVTDASYLPARNEIVEALLDIATCVIKFAS</sequence>
<comment type="similarity">
    <text evidence="3">Belongs to the PMEI family.</text>
</comment>
<keyword evidence="1 4" id="KW-0732">Signal</keyword>
<evidence type="ECO:0000256" key="1">
    <source>
        <dbReference type="ARBA" id="ARBA00022729"/>
    </source>
</evidence>
<dbReference type="Gramene" id="Kaladp0036s0201.1.v1.1">
    <property type="protein sequence ID" value="Kaladp0036s0201.1.v1.1.CDS.1"/>
    <property type="gene ID" value="Kaladp0036s0201.v1.1"/>
</dbReference>
<keyword evidence="7" id="KW-1185">Reference proteome</keyword>
<name>A0A7N0TGM3_KALFE</name>